<reference evidence="2 3" key="1">
    <citation type="submission" date="2021-02" db="EMBL/GenBank/DDBJ databases">
        <authorList>
            <person name="Pothier F. J."/>
        </authorList>
    </citation>
    <scope>NUCLEOTIDE SEQUENCE [LARGE SCALE GENOMIC DNA]</scope>
    <source>
        <strain evidence="2 3">301</strain>
    </source>
</reference>
<organism evidence="2 3">
    <name type="scientific">Xanthomonas arboricola pv. corylina</name>
    <dbReference type="NCBI Taxonomy" id="487821"/>
    <lineage>
        <taxon>Bacteria</taxon>
        <taxon>Pseudomonadati</taxon>
        <taxon>Pseudomonadota</taxon>
        <taxon>Gammaproteobacteria</taxon>
        <taxon>Lysobacterales</taxon>
        <taxon>Lysobacteraceae</taxon>
        <taxon>Xanthomonas</taxon>
    </lineage>
</organism>
<protein>
    <recommendedName>
        <fullName evidence="4">Sel1 repeat family protein</fullName>
    </recommendedName>
</protein>
<evidence type="ECO:0000313" key="2">
    <source>
        <dbReference type="EMBL" id="CAE6728989.1"/>
    </source>
</evidence>
<keyword evidence="1" id="KW-0472">Membrane</keyword>
<dbReference type="EMBL" id="HG992338">
    <property type="protein sequence ID" value="CAE6729009.1"/>
    <property type="molecule type" value="Genomic_DNA"/>
</dbReference>
<sequence length="331" mass="35466">MHDRANPSSQAVIASSDHLFVCCGRVRLGRGQNCFTNVFFVLNRRARGGGAKMRKKGYLLAACVIAAVLIGALIIPNFYDRSDGSENRRPQASSAVLVQPRKNAQVAGSSIENSSAEVPAGSYEQVLKRLEGAAQAGDAEAAFGIYLKANECFQAMSNQISDDEMRAYASAGIGPERLEEAISKQLADCHGITKESLSNRGDWLAAAARNGSIQARLLFATDSEAIVGNATDMIRDPQRITKYKREAVSYLAESASAGSIDAMMRLGEIYDDGILAPKNDVSSYAYYKAAQAKVPGTKVGSLDRLRSKMSASEVHAGEEQASVILNDCCSH</sequence>
<dbReference type="EMBL" id="HG992338">
    <property type="protein sequence ID" value="CAE6728989.1"/>
    <property type="molecule type" value="Genomic_DNA"/>
</dbReference>
<evidence type="ECO:0008006" key="4">
    <source>
        <dbReference type="Google" id="ProtNLM"/>
    </source>
</evidence>
<keyword evidence="1" id="KW-1133">Transmembrane helix</keyword>
<gene>
    <name evidence="2" type="ORF">XAC301_11300</name>
</gene>
<name>A0ABM8R2I7_9XANT</name>
<evidence type="ECO:0000256" key="1">
    <source>
        <dbReference type="SAM" id="Phobius"/>
    </source>
</evidence>
<dbReference type="Proteomes" id="UP000835287">
    <property type="component" value="Chromosome"/>
</dbReference>
<dbReference type="Gene3D" id="1.25.40.10">
    <property type="entry name" value="Tetratricopeptide repeat domain"/>
    <property type="match status" value="1"/>
</dbReference>
<evidence type="ECO:0000313" key="3">
    <source>
        <dbReference type="Proteomes" id="UP000835287"/>
    </source>
</evidence>
<keyword evidence="3" id="KW-1185">Reference proteome</keyword>
<dbReference type="InterPro" id="IPR011990">
    <property type="entry name" value="TPR-like_helical_dom_sf"/>
</dbReference>
<keyword evidence="1" id="KW-0812">Transmembrane</keyword>
<proteinExistence type="predicted"/>
<dbReference type="SUPFAM" id="SSF81901">
    <property type="entry name" value="HCP-like"/>
    <property type="match status" value="1"/>
</dbReference>
<accession>A0ABM8R2I7</accession>
<feature type="transmembrane region" description="Helical" evidence="1">
    <location>
        <begin position="57"/>
        <end position="79"/>
    </location>
</feature>